<gene>
    <name evidence="7" type="ORF">SAMN06265355_10218</name>
</gene>
<dbReference type="InterPro" id="IPR013762">
    <property type="entry name" value="Integrase-like_cat_sf"/>
</dbReference>
<organism evidence="7 8">
    <name type="scientific">Actinomadura mexicana</name>
    <dbReference type="NCBI Taxonomy" id="134959"/>
    <lineage>
        <taxon>Bacteria</taxon>
        <taxon>Bacillati</taxon>
        <taxon>Actinomycetota</taxon>
        <taxon>Actinomycetes</taxon>
        <taxon>Streptosporangiales</taxon>
        <taxon>Thermomonosporaceae</taxon>
        <taxon>Actinomadura</taxon>
    </lineage>
</organism>
<protein>
    <submittedName>
        <fullName evidence="7">Phage integrase, N-terminal SAM-like domain</fullName>
    </submittedName>
</protein>
<dbReference type="GO" id="GO:0015074">
    <property type="term" value="P:DNA integration"/>
    <property type="evidence" value="ECO:0007669"/>
    <property type="project" value="UniProtKB-KW"/>
</dbReference>
<dbReference type="InterPro" id="IPR011010">
    <property type="entry name" value="DNA_brk_join_enz"/>
</dbReference>
<reference evidence="8" key="1">
    <citation type="submission" date="2017-06" db="EMBL/GenBank/DDBJ databases">
        <authorList>
            <person name="Varghese N."/>
            <person name="Submissions S."/>
        </authorList>
    </citation>
    <scope>NUCLEOTIDE SEQUENCE [LARGE SCALE GENOMIC DNA]</scope>
    <source>
        <strain evidence="8">DSM 44485</strain>
    </source>
</reference>
<dbReference type="InterPro" id="IPR044068">
    <property type="entry name" value="CB"/>
</dbReference>
<dbReference type="InterPro" id="IPR010998">
    <property type="entry name" value="Integrase_recombinase_N"/>
</dbReference>
<dbReference type="GO" id="GO:0003677">
    <property type="term" value="F:DNA binding"/>
    <property type="evidence" value="ECO:0007669"/>
    <property type="project" value="UniProtKB-UniRule"/>
</dbReference>
<dbReference type="AlphaFoldDB" id="A0A238VMV9"/>
<feature type="compositionally biased region" description="Basic and acidic residues" evidence="4">
    <location>
        <begin position="33"/>
        <end position="53"/>
    </location>
</feature>
<dbReference type="GO" id="GO:0006310">
    <property type="term" value="P:DNA recombination"/>
    <property type="evidence" value="ECO:0007669"/>
    <property type="project" value="UniProtKB-KW"/>
</dbReference>
<dbReference type="PROSITE" id="PS51898">
    <property type="entry name" value="TYR_RECOMBINASE"/>
    <property type="match status" value="1"/>
</dbReference>
<sequence length="448" mass="50272">MSERSDGTRKPNGRSSIYQGSDGKWHGWVTMGVRDDGSPDRRHRTGKTETEVTAKVQKLEAQRDAGKVDKPGRKPTVGEWFTTCLEDIWPREVAPNTLQSYGSDVRNWIVPNLGKHRLDRLQAEHLDKLYTKMYAAGKAPSHVLKVHRILSRALELAVRRDKVSRNVAKLLDAPGANDSEIEPLTRAEARRILAAAQTRRNGTRWSIGLALGLRQGEAIGLRWKYLDLEGGSARIWWQLVRQKWQHGCEDVAACTEGKHRRPCPKKCPKAKRTSGRPHVCVPADAPRLCPKGCDRHASTCPKRTGGGLVFRKPKGKSKRTVPLPPEVVEVLKAHRTAQKRERLAAANVWEEHDLVFCQPNGRPIDPRRDWDDWKDILAAAKVRDARVHDGRHTAGTLLIEMGVHVRTVQEILGHSDVRTTERYTHVATPMAEDGMRRMGGALWGVSAP</sequence>
<dbReference type="PANTHER" id="PTHR30349">
    <property type="entry name" value="PHAGE INTEGRASE-RELATED"/>
    <property type="match status" value="1"/>
</dbReference>
<dbReference type="EMBL" id="FZNP01000002">
    <property type="protein sequence ID" value="SNR35073.1"/>
    <property type="molecule type" value="Genomic_DNA"/>
</dbReference>
<name>A0A238VMV9_9ACTN</name>
<proteinExistence type="predicted"/>
<keyword evidence="1 3" id="KW-0238">DNA-binding</keyword>
<keyword evidence="2" id="KW-0233">DNA recombination</keyword>
<evidence type="ECO:0000256" key="3">
    <source>
        <dbReference type="PROSITE-ProRule" id="PRU01248"/>
    </source>
</evidence>
<dbReference type="SUPFAM" id="SSF56349">
    <property type="entry name" value="DNA breaking-rejoining enzymes"/>
    <property type="match status" value="1"/>
</dbReference>
<evidence type="ECO:0000256" key="1">
    <source>
        <dbReference type="ARBA" id="ARBA00023125"/>
    </source>
</evidence>
<feature type="domain" description="Tyr recombinase" evidence="5">
    <location>
        <begin position="179"/>
        <end position="436"/>
    </location>
</feature>
<feature type="region of interest" description="Disordered" evidence="4">
    <location>
        <begin position="1"/>
        <end position="53"/>
    </location>
</feature>
<evidence type="ECO:0000256" key="4">
    <source>
        <dbReference type="SAM" id="MobiDB-lite"/>
    </source>
</evidence>
<dbReference type="CDD" id="cd01189">
    <property type="entry name" value="INT_ICEBs1_C_like"/>
    <property type="match status" value="1"/>
</dbReference>
<accession>A0A238VMV9</accession>
<evidence type="ECO:0000313" key="8">
    <source>
        <dbReference type="Proteomes" id="UP000198420"/>
    </source>
</evidence>
<evidence type="ECO:0000259" key="5">
    <source>
        <dbReference type="PROSITE" id="PS51898"/>
    </source>
</evidence>
<dbReference type="Gene3D" id="1.10.443.10">
    <property type="entry name" value="Intergrase catalytic core"/>
    <property type="match status" value="1"/>
</dbReference>
<feature type="domain" description="Core-binding (CB)" evidence="6">
    <location>
        <begin position="75"/>
        <end position="158"/>
    </location>
</feature>
<dbReference type="PROSITE" id="PS51900">
    <property type="entry name" value="CB"/>
    <property type="match status" value="1"/>
</dbReference>
<dbReference type="Proteomes" id="UP000198420">
    <property type="component" value="Unassembled WGS sequence"/>
</dbReference>
<dbReference type="Pfam" id="PF00589">
    <property type="entry name" value="Phage_integrase"/>
    <property type="match status" value="1"/>
</dbReference>
<evidence type="ECO:0000256" key="2">
    <source>
        <dbReference type="ARBA" id="ARBA00023172"/>
    </source>
</evidence>
<dbReference type="PANTHER" id="PTHR30349:SF91">
    <property type="entry name" value="INTA PROTEIN"/>
    <property type="match status" value="1"/>
</dbReference>
<dbReference type="InterPro" id="IPR050090">
    <property type="entry name" value="Tyrosine_recombinase_XerCD"/>
</dbReference>
<evidence type="ECO:0000313" key="7">
    <source>
        <dbReference type="EMBL" id="SNR35073.1"/>
    </source>
</evidence>
<keyword evidence="8" id="KW-1185">Reference proteome</keyword>
<dbReference type="InterPro" id="IPR002104">
    <property type="entry name" value="Integrase_catalytic"/>
</dbReference>
<dbReference type="Gene3D" id="1.10.150.130">
    <property type="match status" value="1"/>
</dbReference>
<dbReference type="RefSeq" id="WP_218825940.1">
    <property type="nucleotide sequence ID" value="NZ_FZNP01000002.1"/>
</dbReference>
<evidence type="ECO:0000259" key="6">
    <source>
        <dbReference type="PROSITE" id="PS51900"/>
    </source>
</evidence>